<dbReference type="GO" id="GO:0009279">
    <property type="term" value="C:cell outer membrane"/>
    <property type="evidence" value="ECO:0007669"/>
    <property type="project" value="UniProtKB-SubCell"/>
</dbReference>
<organism evidence="9 10">
    <name type="scientific">Acinetobacter shaoyimingii</name>
    <dbReference type="NCBI Taxonomy" id="2715164"/>
    <lineage>
        <taxon>Bacteria</taxon>
        <taxon>Pseudomonadati</taxon>
        <taxon>Pseudomonadota</taxon>
        <taxon>Gammaproteobacteria</taxon>
        <taxon>Moraxellales</taxon>
        <taxon>Moraxellaceae</taxon>
        <taxon>Acinetobacter</taxon>
    </lineage>
</organism>
<keyword evidence="4" id="KW-1134">Transmembrane beta strand</keyword>
<proteinExistence type="inferred from homology"/>
<dbReference type="PANTHER" id="PTHR30026:SF22">
    <property type="entry name" value="OUTER MEMBRANE EFFLUX PROTEIN"/>
    <property type="match status" value="1"/>
</dbReference>
<dbReference type="EMBL" id="CP049801">
    <property type="protein sequence ID" value="QIO05666.1"/>
    <property type="molecule type" value="Genomic_DNA"/>
</dbReference>
<feature type="coiled-coil region" evidence="8">
    <location>
        <begin position="393"/>
        <end position="420"/>
    </location>
</feature>
<evidence type="ECO:0000256" key="5">
    <source>
        <dbReference type="ARBA" id="ARBA00022692"/>
    </source>
</evidence>
<dbReference type="SUPFAM" id="SSF56954">
    <property type="entry name" value="Outer membrane efflux proteins (OEP)"/>
    <property type="match status" value="1"/>
</dbReference>
<accession>A0A6G8RUQ9</accession>
<reference evidence="9 10" key="1">
    <citation type="submission" date="2020-03" db="EMBL/GenBank/DDBJ databases">
        <authorList>
            <person name="Zhu W."/>
        </authorList>
    </citation>
    <scope>NUCLEOTIDE SEQUENCE [LARGE SCALE GENOMIC DNA]</scope>
    <source>
        <strain evidence="9 10">323-1</strain>
    </source>
</reference>
<dbReference type="Pfam" id="PF02321">
    <property type="entry name" value="OEP"/>
    <property type="match status" value="1"/>
</dbReference>
<evidence type="ECO:0000256" key="8">
    <source>
        <dbReference type="SAM" id="Coils"/>
    </source>
</evidence>
<sequence length="498" mass="56056">MNNRGIVCFLFLAMYGTSSSAEDKNKINFHEVKQNVQRLFVPKSNDDYQKVQLSELSNFEYHSEQITQLPLISFTAEHQKKVFKTAAKITNMSINEAVQMAVKRHPTISQGVSSLSAQNANIDFAKSGYYPQLSAGLTTGDLTSRQYGRQLFEVSARQLLYDFGKTKTNVDLEKTRLLAYQANFLVGVDDIAAQVANSVVNVRRYEELIRIAKEQIKGIARILEIASLRANAGISSQADPIQAETYLQAAEANLIVQQTQLNLYQQKLSTLLGMDVKNIKFDVSESLIRSSDIYDDPQYNKIPHMMLAKVQSDLAHLEKKQTQLTAYPTLSVRGSVSQAINGQHPDTGKSNDTDANMMLEVSSNFYQGGAIAAKTRSASYAEQAAKARLDEIYLQTQDNIRFAQEQIENKQKQMNVLFIQQAATAKTKELYQEQYKLNTRTLVDLLNAEQSIHSAHQQIESIRYDIYTHIIDYISSAGKSRDVYQLNHLVIQGIEIQP</sequence>
<dbReference type="GO" id="GO:0015562">
    <property type="term" value="F:efflux transmembrane transporter activity"/>
    <property type="evidence" value="ECO:0007669"/>
    <property type="project" value="InterPro"/>
</dbReference>
<evidence type="ECO:0000313" key="10">
    <source>
        <dbReference type="Proteomes" id="UP000502297"/>
    </source>
</evidence>
<keyword evidence="5" id="KW-0812">Transmembrane</keyword>
<dbReference type="GO" id="GO:0015288">
    <property type="term" value="F:porin activity"/>
    <property type="evidence" value="ECO:0007669"/>
    <property type="project" value="TreeGrafter"/>
</dbReference>
<comment type="subcellular location">
    <subcellularLocation>
        <location evidence="1">Cell outer membrane</location>
    </subcellularLocation>
</comment>
<comment type="similarity">
    <text evidence="2">Belongs to the outer membrane factor (OMF) (TC 1.B.17) family.</text>
</comment>
<dbReference type="GO" id="GO:1990281">
    <property type="term" value="C:efflux pump complex"/>
    <property type="evidence" value="ECO:0007669"/>
    <property type="project" value="TreeGrafter"/>
</dbReference>
<evidence type="ECO:0000256" key="1">
    <source>
        <dbReference type="ARBA" id="ARBA00004442"/>
    </source>
</evidence>
<evidence type="ECO:0000256" key="2">
    <source>
        <dbReference type="ARBA" id="ARBA00007613"/>
    </source>
</evidence>
<dbReference type="KEGG" id="asha:G8E00_06720"/>
<dbReference type="InterPro" id="IPR003423">
    <property type="entry name" value="OMP_efflux"/>
</dbReference>
<name>A0A6G8RUQ9_9GAMM</name>
<keyword evidence="6" id="KW-0472">Membrane</keyword>
<dbReference type="Gene3D" id="1.20.1600.10">
    <property type="entry name" value="Outer membrane efflux proteins (OEP)"/>
    <property type="match status" value="1"/>
</dbReference>
<keyword evidence="3" id="KW-0813">Transport</keyword>
<evidence type="ECO:0000313" key="9">
    <source>
        <dbReference type="EMBL" id="QIO05666.1"/>
    </source>
</evidence>
<evidence type="ECO:0000256" key="4">
    <source>
        <dbReference type="ARBA" id="ARBA00022452"/>
    </source>
</evidence>
<protein>
    <submittedName>
        <fullName evidence="9">TolC family protein</fullName>
    </submittedName>
</protein>
<dbReference type="AlphaFoldDB" id="A0A6G8RUQ9"/>
<dbReference type="Proteomes" id="UP000502297">
    <property type="component" value="Chromosome"/>
</dbReference>
<evidence type="ECO:0000256" key="6">
    <source>
        <dbReference type="ARBA" id="ARBA00023136"/>
    </source>
</evidence>
<dbReference type="InterPro" id="IPR051906">
    <property type="entry name" value="TolC-like"/>
</dbReference>
<evidence type="ECO:0000256" key="3">
    <source>
        <dbReference type="ARBA" id="ARBA00022448"/>
    </source>
</evidence>
<keyword evidence="10" id="KW-1185">Reference proteome</keyword>
<keyword evidence="8" id="KW-0175">Coiled coil</keyword>
<evidence type="ECO:0000256" key="7">
    <source>
        <dbReference type="ARBA" id="ARBA00023237"/>
    </source>
</evidence>
<keyword evidence="7" id="KW-0998">Cell outer membrane</keyword>
<dbReference type="PANTHER" id="PTHR30026">
    <property type="entry name" value="OUTER MEMBRANE PROTEIN TOLC"/>
    <property type="match status" value="1"/>
</dbReference>
<gene>
    <name evidence="9" type="ORF">G8E00_06720</name>
</gene>